<dbReference type="RefSeq" id="WP_123669467.1">
    <property type="nucleotide sequence ID" value="NZ_RJKE01000001.1"/>
</dbReference>
<name>A0A3N1DBP2_9ACTN</name>
<keyword evidence="2" id="KW-1185">Reference proteome</keyword>
<dbReference type="AlphaFoldDB" id="A0A3N1DBP2"/>
<comment type="caution">
    <text evidence="1">The sequence shown here is derived from an EMBL/GenBank/DDBJ whole genome shotgun (WGS) entry which is preliminary data.</text>
</comment>
<protein>
    <submittedName>
        <fullName evidence="1">Uncharacterized protein</fullName>
    </submittedName>
</protein>
<gene>
    <name evidence="1" type="ORF">EDD29_8259</name>
</gene>
<accession>A0A3N1DBP2</accession>
<evidence type="ECO:0000313" key="2">
    <source>
        <dbReference type="Proteomes" id="UP000272400"/>
    </source>
</evidence>
<organism evidence="1 2">
    <name type="scientific">Actinocorallia herbida</name>
    <dbReference type="NCBI Taxonomy" id="58109"/>
    <lineage>
        <taxon>Bacteria</taxon>
        <taxon>Bacillati</taxon>
        <taxon>Actinomycetota</taxon>
        <taxon>Actinomycetes</taxon>
        <taxon>Streptosporangiales</taxon>
        <taxon>Thermomonosporaceae</taxon>
        <taxon>Actinocorallia</taxon>
    </lineage>
</organism>
<evidence type="ECO:0000313" key="1">
    <source>
        <dbReference type="EMBL" id="ROO90528.1"/>
    </source>
</evidence>
<dbReference type="EMBL" id="RJKE01000001">
    <property type="protein sequence ID" value="ROO90528.1"/>
    <property type="molecule type" value="Genomic_DNA"/>
</dbReference>
<reference evidence="1 2" key="1">
    <citation type="submission" date="2018-11" db="EMBL/GenBank/DDBJ databases">
        <title>Sequencing the genomes of 1000 actinobacteria strains.</title>
        <authorList>
            <person name="Klenk H.-P."/>
        </authorList>
    </citation>
    <scope>NUCLEOTIDE SEQUENCE [LARGE SCALE GENOMIC DNA]</scope>
    <source>
        <strain evidence="1 2">DSM 44254</strain>
    </source>
</reference>
<proteinExistence type="predicted"/>
<sequence length="65" mass="7251">MTDEEAPTPLSGARAIWQNSVDSAIRQFVKGSGRLPTDDETANIHRQIDNILTQLGCRPETEDQR</sequence>
<dbReference type="Proteomes" id="UP000272400">
    <property type="component" value="Unassembled WGS sequence"/>
</dbReference>